<comment type="caution">
    <text evidence="4">The sequence shown here is derived from an EMBL/GenBank/DDBJ whole genome shotgun (WGS) entry which is preliminary data.</text>
</comment>
<dbReference type="PROSITE" id="PS50090">
    <property type="entry name" value="MYB_LIKE"/>
    <property type="match status" value="1"/>
</dbReference>
<reference evidence="4" key="1">
    <citation type="submission" date="2021-03" db="EMBL/GenBank/DDBJ databases">
        <title>Draft genome sequence of rust myrtle Austropuccinia psidii MF-1, a brazilian biotype.</title>
        <authorList>
            <person name="Quecine M.C."/>
            <person name="Pachon D.M.R."/>
            <person name="Bonatelli M.L."/>
            <person name="Correr F.H."/>
            <person name="Franceschini L.M."/>
            <person name="Leite T.F."/>
            <person name="Margarido G.R.A."/>
            <person name="Almeida C.A."/>
            <person name="Ferrarezi J.A."/>
            <person name="Labate C.A."/>
        </authorList>
    </citation>
    <scope>NUCLEOTIDE SEQUENCE</scope>
    <source>
        <strain evidence="4">MF-1</strain>
    </source>
</reference>
<dbReference type="EMBL" id="AVOT02007471">
    <property type="protein sequence ID" value="MBW0483980.1"/>
    <property type="molecule type" value="Genomic_DNA"/>
</dbReference>
<dbReference type="Gene3D" id="1.10.10.60">
    <property type="entry name" value="Homeodomain-like"/>
    <property type="match status" value="1"/>
</dbReference>
<feature type="domain" description="Myb-like" evidence="2">
    <location>
        <begin position="679"/>
        <end position="729"/>
    </location>
</feature>
<dbReference type="PANTHER" id="PTHR22929">
    <property type="entry name" value="RNA POLYMERASE III TRANSCRIPTION INITIATION FACTOR B"/>
    <property type="match status" value="1"/>
</dbReference>
<feature type="compositionally biased region" description="Basic and acidic residues" evidence="1">
    <location>
        <begin position="485"/>
        <end position="496"/>
    </location>
</feature>
<feature type="region of interest" description="Disordered" evidence="1">
    <location>
        <begin position="810"/>
        <end position="839"/>
    </location>
</feature>
<dbReference type="InterPro" id="IPR017930">
    <property type="entry name" value="Myb_dom"/>
</dbReference>
<feature type="region of interest" description="Disordered" evidence="1">
    <location>
        <begin position="485"/>
        <end position="531"/>
    </location>
</feature>
<feature type="compositionally biased region" description="Acidic residues" evidence="1">
    <location>
        <begin position="821"/>
        <end position="833"/>
    </location>
</feature>
<feature type="compositionally biased region" description="Low complexity" evidence="1">
    <location>
        <begin position="359"/>
        <end position="369"/>
    </location>
</feature>
<feature type="compositionally biased region" description="Polar residues" evidence="1">
    <location>
        <begin position="597"/>
        <end position="606"/>
    </location>
</feature>
<protein>
    <recommendedName>
        <fullName evidence="6">Myb-like domain-containing protein</fullName>
    </recommendedName>
</protein>
<feature type="compositionally biased region" description="Acidic residues" evidence="1">
    <location>
        <begin position="561"/>
        <end position="571"/>
    </location>
</feature>
<dbReference type="AlphaFoldDB" id="A0A9Q3CJ14"/>
<evidence type="ECO:0000259" key="2">
    <source>
        <dbReference type="PROSITE" id="PS50090"/>
    </source>
</evidence>
<feature type="region of interest" description="Disordered" evidence="1">
    <location>
        <begin position="76"/>
        <end position="225"/>
    </location>
</feature>
<feature type="region of interest" description="Disordered" evidence="1">
    <location>
        <begin position="327"/>
        <end position="447"/>
    </location>
</feature>
<dbReference type="OrthoDB" id="272624at2759"/>
<dbReference type="CDD" id="cd00167">
    <property type="entry name" value="SANT"/>
    <property type="match status" value="1"/>
</dbReference>
<dbReference type="InterPro" id="IPR039467">
    <property type="entry name" value="TFIIIB_B''_Myb"/>
</dbReference>
<feature type="region of interest" description="Disordered" evidence="1">
    <location>
        <begin position="23"/>
        <end position="64"/>
    </location>
</feature>
<accession>A0A9Q3CJ14</accession>
<dbReference type="InterPro" id="IPR001005">
    <property type="entry name" value="SANT/Myb"/>
</dbReference>
<evidence type="ECO:0000313" key="5">
    <source>
        <dbReference type="Proteomes" id="UP000765509"/>
    </source>
</evidence>
<dbReference type="Pfam" id="PF15963">
    <property type="entry name" value="Myb_DNA-bind_7"/>
    <property type="match status" value="1"/>
</dbReference>
<feature type="compositionally biased region" description="Polar residues" evidence="1">
    <location>
        <begin position="327"/>
        <end position="341"/>
    </location>
</feature>
<feature type="compositionally biased region" description="Low complexity" evidence="1">
    <location>
        <begin position="195"/>
        <end position="218"/>
    </location>
</feature>
<feature type="compositionally biased region" description="Low complexity" evidence="1">
    <location>
        <begin position="102"/>
        <end position="161"/>
    </location>
</feature>
<evidence type="ECO:0008006" key="6">
    <source>
        <dbReference type="Google" id="ProtNLM"/>
    </source>
</evidence>
<dbReference type="SMART" id="SM00717">
    <property type="entry name" value="SANT"/>
    <property type="match status" value="1"/>
</dbReference>
<feature type="compositionally biased region" description="Basic and acidic residues" evidence="1">
    <location>
        <begin position="810"/>
        <end position="820"/>
    </location>
</feature>
<feature type="compositionally biased region" description="Polar residues" evidence="1">
    <location>
        <begin position="437"/>
        <end position="447"/>
    </location>
</feature>
<feature type="compositionally biased region" description="Polar residues" evidence="1">
    <location>
        <begin position="504"/>
        <end position="524"/>
    </location>
</feature>
<feature type="compositionally biased region" description="Low complexity" evidence="1">
    <location>
        <begin position="418"/>
        <end position="429"/>
    </location>
</feature>
<feature type="compositionally biased region" description="Polar residues" evidence="1">
    <location>
        <begin position="370"/>
        <end position="391"/>
    </location>
</feature>
<feature type="region of interest" description="Disordered" evidence="1">
    <location>
        <begin position="548"/>
        <end position="571"/>
    </location>
</feature>
<gene>
    <name evidence="4" type="ORF">O181_023695</name>
</gene>
<feature type="region of interest" description="Disordered" evidence="1">
    <location>
        <begin position="586"/>
        <end position="619"/>
    </location>
</feature>
<dbReference type="GO" id="GO:0070898">
    <property type="term" value="P:RNA polymerase III preinitiation complex assembly"/>
    <property type="evidence" value="ECO:0007669"/>
    <property type="project" value="TreeGrafter"/>
</dbReference>
<feature type="compositionally biased region" description="Low complexity" evidence="1">
    <location>
        <begin position="76"/>
        <end position="94"/>
    </location>
</feature>
<evidence type="ECO:0000259" key="3">
    <source>
        <dbReference type="PROSITE" id="PS51294"/>
    </source>
</evidence>
<evidence type="ECO:0000256" key="1">
    <source>
        <dbReference type="SAM" id="MobiDB-lite"/>
    </source>
</evidence>
<organism evidence="4 5">
    <name type="scientific">Austropuccinia psidii MF-1</name>
    <dbReference type="NCBI Taxonomy" id="1389203"/>
    <lineage>
        <taxon>Eukaryota</taxon>
        <taxon>Fungi</taxon>
        <taxon>Dikarya</taxon>
        <taxon>Basidiomycota</taxon>
        <taxon>Pucciniomycotina</taxon>
        <taxon>Pucciniomycetes</taxon>
        <taxon>Pucciniales</taxon>
        <taxon>Sphaerophragmiaceae</taxon>
        <taxon>Austropuccinia</taxon>
    </lineage>
</organism>
<feature type="region of interest" description="Disordered" evidence="1">
    <location>
        <begin position="729"/>
        <end position="763"/>
    </location>
</feature>
<dbReference type="PROSITE" id="PS51294">
    <property type="entry name" value="HTH_MYB"/>
    <property type="match status" value="1"/>
</dbReference>
<dbReference type="SUPFAM" id="SSF46689">
    <property type="entry name" value="Homeodomain-like"/>
    <property type="match status" value="1"/>
</dbReference>
<feature type="domain" description="HTH myb-type" evidence="3">
    <location>
        <begin position="679"/>
        <end position="733"/>
    </location>
</feature>
<dbReference type="PANTHER" id="PTHR22929:SF0">
    <property type="entry name" value="TRANSCRIPTION FACTOR TFIIIB COMPONENT B'' HOMOLOG"/>
    <property type="match status" value="1"/>
</dbReference>
<feature type="compositionally biased region" description="Polar residues" evidence="1">
    <location>
        <begin position="172"/>
        <end position="184"/>
    </location>
</feature>
<dbReference type="GO" id="GO:0001156">
    <property type="term" value="F:TFIIIC-class transcription factor complex binding"/>
    <property type="evidence" value="ECO:0007669"/>
    <property type="project" value="TreeGrafter"/>
</dbReference>
<evidence type="ECO:0000313" key="4">
    <source>
        <dbReference type="EMBL" id="MBW0483980.1"/>
    </source>
</evidence>
<dbReference type="GO" id="GO:0000126">
    <property type="term" value="C:transcription factor TFIIIB complex"/>
    <property type="evidence" value="ECO:0007669"/>
    <property type="project" value="TreeGrafter"/>
</dbReference>
<keyword evidence="5" id="KW-1185">Reference proteome</keyword>
<dbReference type="Proteomes" id="UP000765509">
    <property type="component" value="Unassembled WGS sequence"/>
</dbReference>
<sequence>MARIDKSTKSFKPKILNSKNLIKSSNSLNSNPINSLASNNNTQSSSASIHQSSPSTCNAGIQLSSSNINQNNSFASITQTQSSSSSITQTPSSSLNVNQRNSSASINQTQSSSSSITQTQSSSSITQTQSSSSITQTQSSSLNVNQSNSSNSSYSQIIPSISTPPPLTIQSRSISPISTSNQSLFRPDSSPPNSNPSKNQSLVQNSPQSTSNSSNHLSAAEKMKMKARAAKAARAIEKLNNPNSSRRSTSVTSSATSINNFISNDILVPTLTPSINSSQTSLNNNNNTNNNINTSTSSVLSLSSQIDPSLDTATLTHDTTLNYLHDTLSSTDNDIPVLTQNRSSSSSISKNKKTRRKPISSSIQSQSPQLTNPSMSSITSNPVNHPDQISSRLKRKRHLDELRQKKKRSIDPNLSTHQTNQNLKKNSNSSKKKLSTHSSQNQKLDSPFDLTTCSMAELSKFQINQGKSSEILEARMKLVIERRDREKAERKIERDKLKIRKPISNPNSNPEKSSQPPENLSSQPNHKDPDKSVEENLILDHNQISPKTATELKENHPDQELGSDDSDSDDDLEDFEEVVFDQFAHLKKSQSSKSKPNPLQSTSTEPKQPEPPIDQDVDLDDYLPEPTQFAPQLRVVDGQIILDQDSLQVNRADQPLQLEEMEIVEESDSTRLVNSQTWGKTVRADKWSATETSLFYDAVRLFGSDFEMIAQLFPGRTRRQIRTKWTREERSSPKEITDALLGRRPSSTTIDSPLTPIAEDESETGNIILPTKLKDFAEYAKIVGIDCSGPMPVDPMDKWRLKERLEDEELRKAAKKKDDETLSEDPQDPEEDDSRWGEQ</sequence>
<proteinExistence type="predicted"/>
<name>A0A9Q3CJ14_9BASI</name>
<dbReference type="InterPro" id="IPR009057">
    <property type="entry name" value="Homeodomain-like_sf"/>
</dbReference>
<feature type="compositionally biased region" description="Basic and acidic residues" evidence="1">
    <location>
        <begin position="550"/>
        <end position="559"/>
    </location>
</feature>